<reference evidence="2 3" key="1">
    <citation type="journal article" date="2019" name="Syst. Appl. Microbiol.">
        <title>Microvirga tunisiensis sp. nov., a root nodule symbiotic bacterium isolated from Lupinus micranthus and L. luteus grown in Northern Tunisia.</title>
        <authorList>
            <person name="Msaddak A."/>
            <person name="Rejili M."/>
            <person name="Duran D."/>
            <person name="Mars M."/>
            <person name="Palacios J.M."/>
            <person name="Ruiz-Argueso T."/>
            <person name="Rey L."/>
            <person name="Imperial J."/>
        </authorList>
    </citation>
    <scope>NUCLEOTIDE SEQUENCE [LARGE SCALE GENOMIC DNA]</scope>
    <source>
        <strain evidence="2 3">Lmie10</strain>
    </source>
</reference>
<dbReference type="EMBL" id="VOSK01000003">
    <property type="protein sequence ID" value="MPR24089.1"/>
    <property type="molecule type" value="Genomic_DNA"/>
</dbReference>
<organism evidence="2 3">
    <name type="scientific">Microvirga tunisiensis</name>
    <dbReference type="NCBI Taxonomy" id="2108360"/>
    <lineage>
        <taxon>Bacteria</taxon>
        <taxon>Pseudomonadati</taxon>
        <taxon>Pseudomonadota</taxon>
        <taxon>Alphaproteobacteria</taxon>
        <taxon>Hyphomicrobiales</taxon>
        <taxon>Methylobacteriaceae</taxon>
        <taxon>Microvirga</taxon>
    </lineage>
</organism>
<comment type="caution">
    <text evidence="2">The sequence shown here is derived from an EMBL/GenBank/DDBJ whole genome shotgun (WGS) entry which is preliminary data.</text>
</comment>
<keyword evidence="3" id="KW-1185">Reference proteome</keyword>
<dbReference type="AlphaFoldDB" id="A0A5N7MCT9"/>
<evidence type="ECO:0000256" key="1">
    <source>
        <dbReference type="SAM" id="Coils"/>
    </source>
</evidence>
<keyword evidence="1" id="KW-0175">Coiled coil</keyword>
<protein>
    <submittedName>
        <fullName evidence="2">Uncharacterized protein</fullName>
    </submittedName>
</protein>
<accession>A0A5N7MCT9</accession>
<evidence type="ECO:0000313" key="2">
    <source>
        <dbReference type="EMBL" id="MPR24089.1"/>
    </source>
</evidence>
<name>A0A5N7MCT9_9HYPH</name>
<dbReference type="RefSeq" id="WP_152708999.1">
    <property type="nucleotide sequence ID" value="NZ_VOSJ01000007.1"/>
</dbReference>
<proteinExistence type="predicted"/>
<gene>
    <name evidence="2" type="ORF">FS320_02330</name>
</gene>
<dbReference type="Proteomes" id="UP000403266">
    <property type="component" value="Unassembled WGS sequence"/>
</dbReference>
<feature type="coiled-coil region" evidence="1">
    <location>
        <begin position="550"/>
        <end position="617"/>
    </location>
</feature>
<evidence type="ECO:0000313" key="3">
    <source>
        <dbReference type="Proteomes" id="UP000403266"/>
    </source>
</evidence>
<sequence length="770" mass="86716">MKNITRHAVRIYAAVSSLKEGRGDVLDALIPFMEPILEAADGKIYDPHVVALGLRRLYGWRVNRDVAEFFAERLLTRGYLQRVTPSVLKVSYKPEATTGEEGIRIAEVLERITDEFQAFAPQVSDIAPVTLARKELKDLLIGFLVSLDAYTEQAFSEWVDRSQLDIEKQNILEQLEEGGKALTPELRYLCARFLRDLVKDKPEFVPHLARLASAGLLAEVVEDFVKPTTIETRSDLVVVLDAPVALNLLGLSGAAARDDIRNVVESLRGIGCSFIVLPVSCDEMSRNLASMLRLPLTQRHGPTYDAMRKGEVQEDYVRAVMNDPQRALEGVGVTVRPVNLTTYPYQIRHFSEAHYEELLSDFRWQSIDARDHDATSTALTMRLRAGNRTSDLFRAKYVFVTTNPRFERIARDFCIANRMIGDNHVPPVVLQREVAMAAWLRTGFAGEDEATANVDIPRSHLIASCERVLRTRKEVTEAVHRTLSDIAPDRLAQFELLMSDQRSVQRLMDETLGEERLVTPENIDKLWDEMRRATAAEIEEEYRLKMEVQKAALAAEAQAERERVEAALKAEHAAAAGEAESKRQVAEAERQAAEAALREQNRELERRAALLDEAERDKAALALRVRENHDREVAKVEDLMVRIGRGTSRTWTVAVRILVGLTLVSLASTIFGWTSESVLLQIVGGFFTLAGSYHTFKEFTQEPKLGLRNLLDRLARKRLRAGFRRLGIDEAQYMSFVKVDYGRLTWDRIPPPPALPAPSQVDAVEVDEAA</sequence>
<dbReference type="OrthoDB" id="8457132at2"/>